<feature type="transmembrane region" description="Helical" evidence="9">
    <location>
        <begin position="63"/>
        <end position="81"/>
    </location>
</feature>
<evidence type="ECO:0000313" key="11">
    <source>
        <dbReference type="EMBL" id="TDQ39928.1"/>
    </source>
</evidence>
<evidence type="ECO:0000256" key="7">
    <source>
        <dbReference type="ARBA" id="ARBA00022989"/>
    </source>
</evidence>
<dbReference type="Gene3D" id="2.40.30.170">
    <property type="match status" value="1"/>
</dbReference>
<dbReference type="InterPro" id="IPR050739">
    <property type="entry name" value="MFP"/>
</dbReference>
<keyword evidence="3 9" id="KW-0813">Transport</keyword>
<evidence type="ECO:0000256" key="5">
    <source>
        <dbReference type="ARBA" id="ARBA00022519"/>
    </source>
</evidence>
<evidence type="ECO:0000256" key="9">
    <source>
        <dbReference type="RuleBase" id="RU365093"/>
    </source>
</evidence>
<evidence type="ECO:0000313" key="12">
    <source>
        <dbReference type="Proteomes" id="UP000294575"/>
    </source>
</evidence>
<dbReference type="PRINTS" id="PR01490">
    <property type="entry name" value="RTXTOXIND"/>
</dbReference>
<keyword evidence="12" id="KW-1185">Reference proteome</keyword>
<comment type="similarity">
    <text evidence="2 9">Belongs to the membrane fusion protein (MFP) (TC 8.A.1) family.</text>
</comment>
<reference evidence="11 12" key="1">
    <citation type="submission" date="2019-03" db="EMBL/GenBank/DDBJ databases">
        <title>Genomic Encyclopedia of Type Strains, Phase IV (KMG-IV): sequencing the most valuable type-strain genomes for metagenomic binning, comparative biology and taxonomic classification.</title>
        <authorList>
            <person name="Goeker M."/>
        </authorList>
    </citation>
    <scope>NUCLEOTIDE SEQUENCE [LARGE SCALE GENOMIC DNA]</scope>
    <source>
        <strain evidence="11 12">DSM 28679</strain>
    </source>
</reference>
<dbReference type="Pfam" id="PF26002">
    <property type="entry name" value="Beta-barrel_AprE"/>
    <property type="match status" value="1"/>
</dbReference>
<dbReference type="InterPro" id="IPR058982">
    <property type="entry name" value="Beta-barrel_AprE"/>
</dbReference>
<evidence type="ECO:0000256" key="4">
    <source>
        <dbReference type="ARBA" id="ARBA00022475"/>
    </source>
</evidence>
<evidence type="ECO:0000256" key="1">
    <source>
        <dbReference type="ARBA" id="ARBA00004377"/>
    </source>
</evidence>
<evidence type="ECO:0000256" key="6">
    <source>
        <dbReference type="ARBA" id="ARBA00022692"/>
    </source>
</evidence>
<dbReference type="PANTHER" id="PTHR30386">
    <property type="entry name" value="MEMBRANE FUSION SUBUNIT OF EMRAB-TOLC MULTIDRUG EFFLUX PUMP"/>
    <property type="match status" value="1"/>
</dbReference>
<name>A0A4R6U0S0_9GAMM</name>
<dbReference type="Proteomes" id="UP000294575">
    <property type="component" value="Unassembled WGS sequence"/>
</dbReference>
<dbReference type="PANTHER" id="PTHR30386:SF27">
    <property type="entry name" value="MEMBRANE FUSION PROTEIN (MFP) FAMILY PROTEIN"/>
    <property type="match status" value="1"/>
</dbReference>
<evidence type="ECO:0000259" key="10">
    <source>
        <dbReference type="Pfam" id="PF26002"/>
    </source>
</evidence>
<keyword evidence="8 9" id="KW-0472">Membrane</keyword>
<proteinExistence type="inferred from homology"/>
<keyword evidence="7 9" id="KW-1133">Transmembrane helix</keyword>
<dbReference type="GO" id="GO:0005886">
    <property type="term" value="C:plasma membrane"/>
    <property type="evidence" value="ECO:0007669"/>
    <property type="project" value="UniProtKB-SubCell"/>
</dbReference>
<evidence type="ECO:0000256" key="2">
    <source>
        <dbReference type="ARBA" id="ARBA00009477"/>
    </source>
</evidence>
<dbReference type="EMBL" id="SNYK01000001">
    <property type="protein sequence ID" value="TDQ39928.1"/>
    <property type="molecule type" value="Genomic_DNA"/>
</dbReference>
<dbReference type="NCBIfam" id="TIGR01843">
    <property type="entry name" value="type_I_hlyD"/>
    <property type="match status" value="1"/>
</dbReference>
<dbReference type="InterPro" id="IPR010129">
    <property type="entry name" value="T1SS_HlyD"/>
</dbReference>
<keyword evidence="6 9" id="KW-0812">Transmembrane</keyword>
<feature type="domain" description="AprE-like beta-barrel" evidence="10">
    <location>
        <begin position="372"/>
        <end position="455"/>
    </location>
</feature>
<keyword evidence="5 9" id="KW-0997">Cell inner membrane</keyword>
<comment type="subcellular location">
    <subcellularLocation>
        <location evidence="1 9">Cell inner membrane</location>
        <topology evidence="1 9">Single-pass membrane protein</topology>
    </subcellularLocation>
</comment>
<dbReference type="AlphaFoldDB" id="A0A4R6U0S0"/>
<evidence type="ECO:0000256" key="3">
    <source>
        <dbReference type="ARBA" id="ARBA00022448"/>
    </source>
</evidence>
<dbReference type="GO" id="GO:0015031">
    <property type="term" value="P:protein transport"/>
    <property type="evidence" value="ECO:0007669"/>
    <property type="project" value="InterPro"/>
</dbReference>
<keyword evidence="4 9" id="KW-1003">Cell membrane</keyword>
<dbReference type="OrthoDB" id="9775513at2"/>
<evidence type="ECO:0000256" key="8">
    <source>
        <dbReference type="ARBA" id="ARBA00023136"/>
    </source>
</evidence>
<organism evidence="11 12">
    <name type="scientific">Thiopseudomonas denitrificans</name>
    <dbReference type="NCBI Taxonomy" id="1501432"/>
    <lineage>
        <taxon>Bacteria</taxon>
        <taxon>Pseudomonadati</taxon>
        <taxon>Pseudomonadota</taxon>
        <taxon>Gammaproteobacteria</taxon>
        <taxon>Pseudomonadales</taxon>
        <taxon>Pseudomonadaceae</taxon>
        <taxon>Thiopseudomonas</taxon>
    </lineage>
</organism>
<sequence length="479" mass="54326">MMSKETSQLTAVKLLLLRYWQVFINVWAIRDKLDPPKRKDDELAFLPAHLELVETPVSVAPKWTARLIILFVFFALIWSVFSEVDVVATGQGKIIISGYSKTIQPLENSVVSAVYVRNGQDVKKGEPLIRLTAIGSESDLEQARTSLKSAYLAKWRGENLVKILEIKDISNIGTFMHPRDLVVTSDEIDESKNLLLNQFLTWQYKDQQLDLLMQQRNAEINTIKTQQQKAKSLLEIEQGKLENLGDLYESRFITEHSYLEQKATVLQLEADVKTNYSKVTEIEKSIAQTHEERMTNTQALISETLDSIRQANESINQASFEVEKNQQRNNLMLLTSPVDGTVQQLETHTINGVVTTAQPLMVIVPKEDFFEVDVLIQNKDIGFVRKGQGVIIKLDAFPYTRHGYLTGTIKSISYDAIEDEKMGLVYSSLISLDKQRLNGSIKLTAGLSVVAEINTDKRTVIDYLLSPLKTKIDTSFRER</sequence>
<gene>
    <name evidence="11" type="ORF">DFQ45_10160</name>
</gene>
<protein>
    <recommendedName>
        <fullName evidence="9">Membrane fusion protein (MFP) family protein</fullName>
    </recommendedName>
</protein>
<accession>A0A4R6U0S0</accession>
<comment type="caution">
    <text evidence="11">The sequence shown here is derived from an EMBL/GenBank/DDBJ whole genome shotgun (WGS) entry which is preliminary data.</text>
</comment>